<keyword evidence="3" id="KW-1185">Reference proteome</keyword>
<sequence>MKKFGLFIAVMNTDVANPVRLRLHQMAIESVTKVHLLVVSDNQEPRLCFVDRTHVLIEYLPDDMADITLSNIVCREVAQRPSDHLIRETIGHRGNTSIEPGACFLQKAPPAPRSIDPDTDYTKFTMECISWEETTNPEVLRYIFGSFPTALMEAELERRRVENEQEEQQDQHDADTWTQEQDEYDEHQRQELDRIRGRHK</sequence>
<evidence type="ECO:0000313" key="2">
    <source>
        <dbReference type="EMBL" id="QQO90406.1"/>
    </source>
</evidence>
<dbReference type="EMBL" id="MW366843">
    <property type="protein sequence ID" value="QQO90406.1"/>
    <property type="molecule type" value="Genomic_DNA"/>
</dbReference>
<evidence type="ECO:0000313" key="3">
    <source>
        <dbReference type="Proteomes" id="UP000596123"/>
    </source>
</evidence>
<evidence type="ECO:0000256" key="1">
    <source>
        <dbReference type="SAM" id="MobiDB-lite"/>
    </source>
</evidence>
<feature type="compositionally biased region" description="Basic and acidic residues" evidence="1">
    <location>
        <begin position="158"/>
        <end position="175"/>
    </location>
</feature>
<gene>
    <name evidence="2" type="ORF">pEaSNUABM5_00264</name>
</gene>
<feature type="region of interest" description="Disordered" evidence="1">
    <location>
        <begin position="158"/>
        <end position="200"/>
    </location>
</feature>
<name>A0A7T8IVT1_9CAUD</name>
<proteinExistence type="predicted"/>
<organism evidence="2 3">
    <name type="scientific">Erwinia phage pEa_SNUABM_5</name>
    <dbReference type="NCBI Taxonomy" id="2797313"/>
    <lineage>
        <taxon>Viruses</taxon>
        <taxon>Duplodnaviria</taxon>
        <taxon>Heunggongvirae</taxon>
        <taxon>Uroviricota</taxon>
        <taxon>Caudoviricetes</taxon>
        <taxon>Rivsvirus</taxon>
        <taxon>Rivsvirus SNUABM5</taxon>
    </lineage>
</organism>
<reference evidence="2 3" key="1">
    <citation type="submission" date="2020-12" db="EMBL/GenBank/DDBJ databases">
        <title>Complete genome sequence of Erwinia phage pEa_SNUABM_5.</title>
        <authorList>
            <person name="Kim S.G."/>
            <person name="Lee S.B."/>
            <person name="Kwon J."/>
            <person name="Park S.C."/>
        </authorList>
    </citation>
    <scope>NUCLEOTIDE SEQUENCE [LARGE SCALE GENOMIC DNA]</scope>
</reference>
<accession>A0A7T8IVT1</accession>
<protein>
    <submittedName>
        <fullName evidence="2">Uncharacterized protein</fullName>
    </submittedName>
</protein>
<dbReference type="Proteomes" id="UP000596123">
    <property type="component" value="Segment"/>
</dbReference>
<feature type="compositionally biased region" description="Basic and acidic residues" evidence="1">
    <location>
        <begin position="186"/>
        <end position="200"/>
    </location>
</feature>